<keyword evidence="2" id="KW-0472">Membrane</keyword>
<dbReference type="InterPro" id="IPR010905">
    <property type="entry name" value="Glyco_hydro_88"/>
</dbReference>
<keyword evidence="4" id="KW-1185">Reference proteome</keyword>
<sequence length="405" mass="45943">MLIISFKSAMEIVLYALLFLLAAAGLLLILVKGYDYYLIKKEVLSRKGIGDFASFEEWKSAVRNKVLQWIAHMPAVQVSDNMRFVLLEKMSGKYSYNALQAWQRGGLLLGLSYYLEERPEDKKASDAASYAIKELFDRKNDWKTVPGNIDYGLLAYAVMRLPHYNNRLYYDGMKKVADLITEHTGEDGTVFYRKAIANYRLVDTVGLICPFLIRFGTVYNKPELVDLALQQIENYSAFGLHPSTGIPAHAYHIKNKVPLGIYGWGRGVGWYALGLIDSYEELPQNHPRKEFLGKSIMLLAQSFIRFQRPDGGWGHSFFMDDNQFDSSVTAMLLYFIKKSLKHGIIGGDVYLKAIEKGMQKLKMSTRKDGTIDFSQGDTKGIGIYSTVFREFPFTQGIALAVLMMP</sequence>
<dbReference type="Pfam" id="PF07470">
    <property type="entry name" value="Glyco_hydro_88"/>
    <property type="match status" value="1"/>
</dbReference>
<dbReference type="GO" id="GO:0005975">
    <property type="term" value="P:carbohydrate metabolic process"/>
    <property type="evidence" value="ECO:0007669"/>
    <property type="project" value="InterPro"/>
</dbReference>
<evidence type="ECO:0000313" key="3">
    <source>
        <dbReference type="EMBL" id="PNU01376.1"/>
    </source>
</evidence>
<protein>
    <recommendedName>
        <fullName evidence="5">Glycosyl hydrolase</fullName>
    </recommendedName>
</protein>
<dbReference type="KEGG" id="cthd:CDO33_04190"/>
<dbReference type="GO" id="GO:0016787">
    <property type="term" value="F:hydrolase activity"/>
    <property type="evidence" value="ECO:0007669"/>
    <property type="project" value="UniProtKB-KW"/>
</dbReference>
<reference evidence="4" key="1">
    <citation type="submission" date="2017-06" db="EMBL/GenBank/DDBJ databases">
        <title>Investigating the central metabolism of Clostridium thermosuccinogenes.</title>
        <authorList>
            <person name="Koendjbiharie J.G."/>
            <person name="Van Kranenburg R."/>
            <person name="Vriesendorp B."/>
        </authorList>
    </citation>
    <scope>NUCLEOTIDE SEQUENCE [LARGE SCALE GENOMIC DNA]</scope>
    <source>
        <strain evidence="4">DSM 5806</strain>
    </source>
</reference>
<evidence type="ECO:0008006" key="5">
    <source>
        <dbReference type="Google" id="ProtNLM"/>
    </source>
</evidence>
<name>A0A2K2FMC0_9CLOT</name>
<dbReference type="PANTHER" id="PTHR33886:SF8">
    <property type="entry name" value="UNSATURATED RHAMNOGALACTURONAN HYDROLASE (EUROFUNG)"/>
    <property type="match status" value="1"/>
</dbReference>
<dbReference type="SUPFAM" id="SSF48208">
    <property type="entry name" value="Six-hairpin glycosidases"/>
    <property type="match status" value="1"/>
</dbReference>
<evidence type="ECO:0000313" key="4">
    <source>
        <dbReference type="Proteomes" id="UP000236151"/>
    </source>
</evidence>
<accession>A0A2K2FMC0</accession>
<dbReference type="InterPro" id="IPR012341">
    <property type="entry name" value="6hp_glycosidase-like_sf"/>
</dbReference>
<keyword evidence="2" id="KW-1133">Transmembrane helix</keyword>
<dbReference type="AlphaFoldDB" id="A0A2K2FMC0"/>
<dbReference type="EMBL" id="NIOJ01000002">
    <property type="protein sequence ID" value="PNU01376.1"/>
    <property type="molecule type" value="Genomic_DNA"/>
</dbReference>
<organism evidence="3 4">
    <name type="scientific">Clostridium thermosuccinogenes</name>
    <dbReference type="NCBI Taxonomy" id="84032"/>
    <lineage>
        <taxon>Bacteria</taxon>
        <taxon>Bacillati</taxon>
        <taxon>Bacillota</taxon>
        <taxon>Clostridia</taxon>
        <taxon>Eubacteriales</taxon>
        <taxon>Clostridiaceae</taxon>
        <taxon>Clostridium</taxon>
    </lineage>
</organism>
<keyword evidence="2" id="KW-0812">Transmembrane</keyword>
<comment type="caution">
    <text evidence="3">The sequence shown here is derived from an EMBL/GenBank/DDBJ whole genome shotgun (WGS) entry which is preliminary data.</text>
</comment>
<evidence type="ECO:0000256" key="2">
    <source>
        <dbReference type="SAM" id="Phobius"/>
    </source>
</evidence>
<proteinExistence type="predicted"/>
<feature type="transmembrane region" description="Helical" evidence="2">
    <location>
        <begin position="12"/>
        <end position="31"/>
    </location>
</feature>
<dbReference type="InterPro" id="IPR052043">
    <property type="entry name" value="PolySaccharide_Degr_Enz"/>
</dbReference>
<dbReference type="PANTHER" id="PTHR33886">
    <property type="entry name" value="UNSATURATED RHAMNOGALACTURONAN HYDROLASE (EUROFUNG)"/>
    <property type="match status" value="1"/>
</dbReference>
<dbReference type="Proteomes" id="UP000236151">
    <property type="component" value="Unassembled WGS sequence"/>
</dbReference>
<dbReference type="Gene3D" id="1.50.10.10">
    <property type="match status" value="1"/>
</dbReference>
<evidence type="ECO:0000256" key="1">
    <source>
        <dbReference type="ARBA" id="ARBA00022801"/>
    </source>
</evidence>
<dbReference type="InterPro" id="IPR008928">
    <property type="entry name" value="6-hairpin_glycosidase_sf"/>
</dbReference>
<keyword evidence="1" id="KW-0378">Hydrolase</keyword>
<gene>
    <name evidence="3" type="ORF">CDQ84_01540</name>
</gene>